<dbReference type="EMBL" id="JAHVHU010000005">
    <property type="protein sequence ID" value="MBY5957541.1"/>
    <property type="molecule type" value="Genomic_DNA"/>
</dbReference>
<dbReference type="AlphaFoldDB" id="A0A953HVZ3"/>
<accession>A0A953HVZ3</accession>
<sequence length="60" mass="6854">MTWCFYLWAVPDRTEVVEEPTPDVWQALWSDLVGGAAGIAWINICENMSNLREFSGRIHA</sequence>
<organism evidence="1 2">
    <name type="scientific">Membranihabitans marinus</name>
    <dbReference type="NCBI Taxonomy" id="1227546"/>
    <lineage>
        <taxon>Bacteria</taxon>
        <taxon>Pseudomonadati</taxon>
        <taxon>Bacteroidota</taxon>
        <taxon>Saprospiria</taxon>
        <taxon>Saprospirales</taxon>
        <taxon>Saprospiraceae</taxon>
        <taxon>Membranihabitans</taxon>
    </lineage>
</organism>
<proteinExistence type="predicted"/>
<evidence type="ECO:0000313" key="2">
    <source>
        <dbReference type="Proteomes" id="UP000753961"/>
    </source>
</evidence>
<name>A0A953HVZ3_9BACT</name>
<keyword evidence="2" id="KW-1185">Reference proteome</keyword>
<dbReference type="Proteomes" id="UP000753961">
    <property type="component" value="Unassembled WGS sequence"/>
</dbReference>
<evidence type="ECO:0000313" key="1">
    <source>
        <dbReference type="EMBL" id="MBY5957541.1"/>
    </source>
</evidence>
<reference evidence="1" key="1">
    <citation type="submission" date="2021-06" db="EMBL/GenBank/DDBJ databases">
        <title>44 bacteria genomes isolated from Dapeng, Shenzhen.</title>
        <authorList>
            <person name="Zheng W."/>
            <person name="Yu S."/>
            <person name="Huang Y."/>
        </authorList>
    </citation>
    <scope>NUCLEOTIDE SEQUENCE</scope>
    <source>
        <strain evidence="1">DP5N28-2</strain>
    </source>
</reference>
<comment type="caution">
    <text evidence="1">The sequence shown here is derived from an EMBL/GenBank/DDBJ whole genome shotgun (WGS) entry which is preliminary data.</text>
</comment>
<gene>
    <name evidence="1" type="ORF">KUV50_05300</name>
</gene>
<dbReference type="RefSeq" id="WP_222579060.1">
    <property type="nucleotide sequence ID" value="NZ_JAHVHU010000005.1"/>
</dbReference>
<protein>
    <submittedName>
        <fullName evidence="1">Uncharacterized protein</fullName>
    </submittedName>
</protein>